<dbReference type="RefSeq" id="WP_308731112.1">
    <property type="nucleotide sequence ID" value="NZ_JAJEQN010000005.1"/>
</dbReference>
<evidence type="ECO:0000256" key="4">
    <source>
        <dbReference type="ARBA" id="ARBA00022989"/>
    </source>
</evidence>
<feature type="transmembrane region" description="Helical" evidence="7">
    <location>
        <begin position="221"/>
        <end position="243"/>
    </location>
</feature>
<dbReference type="EMBL" id="JAJEQN010000005">
    <property type="protein sequence ID" value="MCC2220568.1"/>
    <property type="molecule type" value="Genomic_DNA"/>
</dbReference>
<evidence type="ECO:0000256" key="3">
    <source>
        <dbReference type="ARBA" id="ARBA00022692"/>
    </source>
</evidence>
<feature type="region of interest" description="Disordered" evidence="6">
    <location>
        <begin position="609"/>
        <end position="643"/>
    </location>
</feature>
<feature type="transmembrane region" description="Helical" evidence="7">
    <location>
        <begin position="290"/>
        <end position="311"/>
    </location>
</feature>
<evidence type="ECO:0000313" key="10">
    <source>
        <dbReference type="Proteomes" id="UP001198200"/>
    </source>
</evidence>
<organism evidence="9 10">
    <name type="scientific">Anthropogastromicrobium aceti</name>
    <dbReference type="NCBI Taxonomy" id="2981768"/>
    <lineage>
        <taxon>Bacteria</taxon>
        <taxon>Bacillati</taxon>
        <taxon>Bacillota</taxon>
        <taxon>Clostridia</taxon>
        <taxon>Lachnospirales</taxon>
        <taxon>Lachnospiraceae</taxon>
        <taxon>Anthropogastromicrobium</taxon>
    </lineage>
</organism>
<dbReference type="NCBIfam" id="NF037997">
    <property type="entry name" value="Na_Pi_symport"/>
    <property type="match status" value="1"/>
</dbReference>
<name>A0AAE3JBD3_9FIRM</name>
<feature type="domain" description="PhoU" evidence="8">
    <location>
        <begin position="359"/>
        <end position="443"/>
    </location>
</feature>
<feature type="transmembrane region" description="Helical" evidence="7">
    <location>
        <begin position="187"/>
        <end position="209"/>
    </location>
</feature>
<feature type="transmembrane region" description="Helical" evidence="7">
    <location>
        <begin position="50"/>
        <end position="74"/>
    </location>
</feature>
<proteinExistence type="predicted"/>
<dbReference type="Gene3D" id="1.20.58.220">
    <property type="entry name" value="Phosphate transport system protein phou homolog 2, domain 2"/>
    <property type="match status" value="1"/>
</dbReference>
<keyword evidence="5 7" id="KW-0472">Membrane</keyword>
<feature type="domain" description="PhoU" evidence="8">
    <location>
        <begin position="470"/>
        <end position="544"/>
    </location>
</feature>
<feature type="transmembrane region" description="Helical" evidence="7">
    <location>
        <begin position="113"/>
        <end position="136"/>
    </location>
</feature>
<dbReference type="Pfam" id="PF01895">
    <property type="entry name" value="PhoU"/>
    <property type="match status" value="2"/>
</dbReference>
<dbReference type="InterPro" id="IPR003841">
    <property type="entry name" value="Na/Pi_transpt"/>
</dbReference>
<evidence type="ECO:0000256" key="7">
    <source>
        <dbReference type="SAM" id="Phobius"/>
    </source>
</evidence>
<evidence type="ECO:0000256" key="5">
    <source>
        <dbReference type="ARBA" id="ARBA00023136"/>
    </source>
</evidence>
<evidence type="ECO:0000259" key="8">
    <source>
        <dbReference type="Pfam" id="PF01895"/>
    </source>
</evidence>
<keyword evidence="3 7" id="KW-0812">Transmembrane</keyword>
<comment type="subcellular location">
    <subcellularLocation>
        <location evidence="1">Cell membrane</location>
        <topology evidence="1">Multi-pass membrane protein</topology>
    </subcellularLocation>
</comment>
<protein>
    <submittedName>
        <fullName evidence="9">Na/Pi cotransporter family protein</fullName>
    </submittedName>
</protein>
<dbReference type="PANTHER" id="PTHR10010:SF46">
    <property type="entry name" value="SODIUM-DEPENDENT PHOSPHATE TRANSPORT PROTEIN 2B"/>
    <property type="match status" value="1"/>
</dbReference>
<gene>
    <name evidence="9" type="ORF">LKD48_02740</name>
</gene>
<keyword evidence="4 7" id="KW-1133">Transmembrane helix</keyword>
<dbReference type="GO" id="GO:0005886">
    <property type="term" value="C:plasma membrane"/>
    <property type="evidence" value="ECO:0007669"/>
    <property type="project" value="UniProtKB-SubCell"/>
</dbReference>
<keyword evidence="2" id="KW-1003">Cell membrane</keyword>
<evidence type="ECO:0000256" key="1">
    <source>
        <dbReference type="ARBA" id="ARBA00004651"/>
    </source>
</evidence>
<dbReference type="Pfam" id="PF02690">
    <property type="entry name" value="Na_Pi_cotrans"/>
    <property type="match status" value="1"/>
</dbReference>
<evidence type="ECO:0000256" key="2">
    <source>
        <dbReference type="ARBA" id="ARBA00022475"/>
    </source>
</evidence>
<dbReference type="InterPro" id="IPR038078">
    <property type="entry name" value="PhoU-like_sf"/>
</dbReference>
<evidence type="ECO:0000256" key="6">
    <source>
        <dbReference type="SAM" id="MobiDB-lite"/>
    </source>
</evidence>
<keyword evidence="10" id="KW-1185">Reference proteome</keyword>
<dbReference type="PANTHER" id="PTHR10010">
    <property type="entry name" value="SOLUTE CARRIER FAMILY 34 SODIUM PHOSPHATE , MEMBER 2-RELATED"/>
    <property type="match status" value="1"/>
</dbReference>
<feature type="transmembrane region" description="Helical" evidence="7">
    <location>
        <begin position="255"/>
        <end position="278"/>
    </location>
</feature>
<feature type="transmembrane region" description="Helical" evidence="7">
    <location>
        <begin position="86"/>
        <end position="107"/>
    </location>
</feature>
<sequence>MGVTSILSLLSGVALFLYGMSVMGDSLKKVAGNKLELILYKLTSTPLKGILLGTAVTAIIQSSSATTVMVVGFVNSGMMKVAQSIGIIMGANIGTSVTGWILCLSYIEGSGGIAQLLSTATISAVVAIIGIVFRMVMKKDSYRHVGEIMLGFAILMFGMQTMSGAVAPLKDSETFRSMLTMFTNPAAGILVGILFTAVLQSASASVGILQALSVTGGISFAVALPIVMGIGVGAACPVLMSAIGTNKNGKRTALIYLLNDLFGMLFWSIVFYTLNAIFHFKFMNVVMTPVYIALMNTVFRAATICILSPFIKYIEKLVYILIKDDEEDLDEQKDFDLLEERFLNYPAIAIAQSHTAMNGMARKARKNLSRSVSLLKKYSDEKYQKIEEKEVLIDKYEDKLGTYLMQLTGKELSGDQTKQVSKFLHTISDFERMGDHALNVARTAKELYDKKIVFSDEARYELNVLIAAMKEIVTSTVQAFSRDDLQMAARIEPLRELIGMLCDELKMRHVDRLQSGKCGISQGFAFNDLLTNIERVSDHCSNVAVAMIELESRNFDTHEYLKSVREMRNTEYKRYFEEYEQKYSIDDFEAWSERQQEKAKMKALLEEQQLQQGRKSKNVETAETIIPENIDPLEDPLEDTEEN</sequence>
<dbReference type="GO" id="GO:0005436">
    <property type="term" value="F:sodium:phosphate symporter activity"/>
    <property type="evidence" value="ECO:0007669"/>
    <property type="project" value="InterPro"/>
</dbReference>
<evidence type="ECO:0000313" key="9">
    <source>
        <dbReference type="EMBL" id="MCC2220568.1"/>
    </source>
</evidence>
<feature type="compositionally biased region" description="Acidic residues" evidence="6">
    <location>
        <begin position="631"/>
        <end position="643"/>
    </location>
</feature>
<comment type="caution">
    <text evidence="9">The sequence shown here is derived from an EMBL/GenBank/DDBJ whole genome shotgun (WGS) entry which is preliminary data.</text>
</comment>
<feature type="transmembrane region" description="Helical" evidence="7">
    <location>
        <begin position="148"/>
        <end position="167"/>
    </location>
</feature>
<dbReference type="AlphaFoldDB" id="A0AAE3JBD3"/>
<dbReference type="SUPFAM" id="SSF109755">
    <property type="entry name" value="PhoU-like"/>
    <property type="match status" value="1"/>
</dbReference>
<reference evidence="9 10" key="1">
    <citation type="submission" date="2021-10" db="EMBL/GenBank/DDBJ databases">
        <title>Anaerobic single-cell dispensing facilitates the cultivation of human gut bacteria.</title>
        <authorList>
            <person name="Afrizal A."/>
        </authorList>
    </citation>
    <scope>NUCLEOTIDE SEQUENCE [LARGE SCALE GENOMIC DNA]</scope>
    <source>
        <strain evidence="9 10">CLA-AA-H224</strain>
    </source>
</reference>
<accession>A0AAE3JBD3</accession>
<dbReference type="InterPro" id="IPR026022">
    <property type="entry name" value="PhoU_dom"/>
</dbReference>
<dbReference type="Proteomes" id="UP001198200">
    <property type="component" value="Unassembled WGS sequence"/>
</dbReference>
<dbReference type="GO" id="GO:0044341">
    <property type="term" value="P:sodium-dependent phosphate transport"/>
    <property type="evidence" value="ECO:0007669"/>
    <property type="project" value="InterPro"/>
</dbReference>